<dbReference type="PROSITE" id="PS50909">
    <property type="entry name" value="GAT"/>
    <property type="match status" value="1"/>
</dbReference>
<dbReference type="Proteomes" id="UP000271974">
    <property type="component" value="Unassembled WGS sequence"/>
</dbReference>
<feature type="region of interest" description="Disordered" evidence="1">
    <location>
        <begin position="72"/>
        <end position="173"/>
    </location>
</feature>
<dbReference type="SUPFAM" id="SSF89009">
    <property type="entry name" value="GAT-like domain"/>
    <property type="match status" value="1"/>
</dbReference>
<dbReference type="STRING" id="188477.A0A3S1BSZ6"/>
<name>A0A3S1BSZ6_ELYCH</name>
<dbReference type="GO" id="GO:0007165">
    <property type="term" value="P:signal transduction"/>
    <property type="evidence" value="ECO:0007669"/>
    <property type="project" value="TreeGrafter"/>
</dbReference>
<dbReference type="InterPro" id="IPR004152">
    <property type="entry name" value="GAT_dom"/>
</dbReference>
<reference evidence="3 4" key="1">
    <citation type="submission" date="2019-01" db="EMBL/GenBank/DDBJ databases">
        <title>A draft genome assembly of the solar-powered sea slug Elysia chlorotica.</title>
        <authorList>
            <person name="Cai H."/>
            <person name="Li Q."/>
            <person name="Fang X."/>
            <person name="Li J."/>
            <person name="Curtis N.E."/>
            <person name="Altenburger A."/>
            <person name="Shibata T."/>
            <person name="Feng M."/>
            <person name="Maeda T."/>
            <person name="Schwartz J.A."/>
            <person name="Shigenobu S."/>
            <person name="Lundholm N."/>
            <person name="Nishiyama T."/>
            <person name="Yang H."/>
            <person name="Hasebe M."/>
            <person name="Li S."/>
            <person name="Pierce S.K."/>
            <person name="Wang J."/>
        </authorList>
    </citation>
    <scope>NUCLEOTIDE SEQUENCE [LARGE SCALE GENOMIC DNA]</scope>
    <source>
        <strain evidence="3">EC2010</strain>
        <tissue evidence="3">Whole organism of an adult</tissue>
    </source>
</reference>
<dbReference type="Pfam" id="PF03127">
    <property type="entry name" value="GAT"/>
    <property type="match status" value="1"/>
</dbReference>
<dbReference type="InterPro" id="IPR038425">
    <property type="entry name" value="GAT_sf"/>
</dbReference>
<dbReference type="GO" id="GO:0035091">
    <property type="term" value="F:phosphatidylinositol binding"/>
    <property type="evidence" value="ECO:0007669"/>
    <property type="project" value="InterPro"/>
</dbReference>
<gene>
    <name evidence="3" type="ORF">EGW08_001675</name>
</gene>
<feature type="compositionally biased region" description="Polar residues" evidence="1">
    <location>
        <begin position="143"/>
        <end position="168"/>
    </location>
</feature>
<feature type="compositionally biased region" description="Acidic residues" evidence="1">
    <location>
        <begin position="268"/>
        <end position="277"/>
    </location>
</feature>
<evidence type="ECO:0000256" key="1">
    <source>
        <dbReference type="SAM" id="MobiDB-lite"/>
    </source>
</evidence>
<feature type="region of interest" description="Disordered" evidence="1">
    <location>
        <begin position="239"/>
        <end position="277"/>
    </location>
</feature>
<organism evidence="3 4">
    <name type="scientific">Elysia chlorotica</name>
    <name type="common">Eastern emerald elysia</name>
    <name type="synonym">Sea slug</name>
    <dbReference type="NCBI Taxonomy" id="188477"/>
    <lineage>
        <taxon>Eukaryota</taxon>
        <taxon>Metazoa</taxon>
        <taxon>Spiralia</taxon>
        <taxon>Lophotrochozoa</taxon>
        <taxon>Mollusca</taxon>
        <taxon>Gastropoda</taxon>
        <taxon>Heterobranchia</taxon>
        <taxon>Euthyneura</taxon>
        <taxon>Panpulmonata</taxon>
        <taxon>Sacoglossa</taxon>
        <taxon>Placobranchoidea</taxon>
        <taxon>Plakobranchidae</taxon>
        <taxon>Elysia</taxon>
    </lineage>
</organism>
<dbReference type="GO" id="GO:0030276">
    <property type="term" value="F:clathrin binding"/>
    <property type="evidence" value="ECO:0007669"/>
    <property type="project" value="TreeGrafter"/>
</dbReference>
<evidence type="ECO:0000313" key="4">
    <source>
        <dbReference type="Proteomes" id="UP000271974"/>
    </source>
</evidence>
<dbReference type="PANTHER" id="PTHR13856:SF137">
    <property type="entry name" value="GH05942P"/>
    <property type="match status" value="1"/>
</dbReference>
<dbReference type="GO" id="GO:0005768">
    <property type="term" value="C:endosome"/>
    <property type="evidence" value="ECO:0007669"/>
    <property type="project" value="TreeGrafter"/>
</dbReference>
<dbReference type="OrthoDB" id="2018246at2759"/>
<dbReference type="AlphaFoldDB" id="A0A3S1BSZ6"/>
<feature type="compositionally biased region" description="Low complexity" evidence="1">
    <location>
        <begin position="251"/>
        <end position="264"/>
    </location>
</feature>
<sequence length="277" mass="30187">MQSRLVELLNEIATEEITNDLLRVNDDLNNVFLRYERFERLSCPVCRQATTPVAEPAPIPTHDTLPPAYDQLPGAANPRVGNLIDLSDEPPAAAAPPPPTNLTAQMVAMNLGGRTAPPAASSGPAQPPPAQNPDSDDFDMFAQSRQSFDQSRQALGSTQYDTQQSDTYSGGLRQAVTQKTTLEEKKMSDEETLKLQEKETDYDEMEQWLATHGGETSGRTQEPITSSEFDRFLLERGAAASSTASVPSIPAQAGGQQQARTARTLQKDEEENPLFAL</sequence>
<accession>A0A3S1BSZ6</accession>
<keyword evidence="4" id="KW-1185">Reference proteome</keyword>
<protein>
    <recommendedName>
        <fullName evidence="2">GAT domain-containing protein</fullName>
    </recommendedName>
</protein>
<dbReference type="Gene3D" id="1.20.58.160">
    <property type="match status" value="1"/>
</dbReference>
<comment type="caution">
    <text evidence="3">The sequence shown here is derived from an EMBL/GenBank/DDBJ whole genome shotgun (WGS) entry which is preliminary data.</text>
</comment>
<dbReference type="PANTHER" id="PTHR13856">
    <property type="entry name" value="VHS DOMAIN CONTAINING PROTEIN FAMILY"/>
    <property type="match status" value="1"/>
</dbReference>
<dbReference type="GO" id="GO:0043130">
    <property type="term" value="F:ubiquitin binding"/>
    <property type="evidence" value="ECO:0007669"/>
    <property type="project" value="InterPro"/>
</dbReference>
<evidence type="ECO:0000313" key="3">
    <source>
        <dbReference type="EMBL" id="RUS90587.1"/>
    </source>
</evidence>
<dbReference type="EMBL" id="RQTK01000029">
    <property type="protein sequence ID" value="RUS90587.1"/>
    <property type="molecule type" value="Genomic_DNA"/>
</dbReference>
<feature type="domain" description="GAT" evidence="2">
    <location>
        <begin position="1"/>
        <end position="40"/>
    </location>
</feature>
<proteinExistence type="predicted"/>
<dbReference type="GO" id="GO:0016020">
    <property type="term" value="C:membrane"/>
    <property type="evidence" value="ECO:0007669"/>
    <property type="project" value="TreeGrafter"/>
</dbReference>
<evidence type="ECO:0000259" key="2">
    <source>
        <dbReference type="PROSITE" id="PS50909"/>
    </source>
</evidence>